<reference evidence="8" key="1">
    <citation type="submission" date="2020-10" db="EMBL/GenBank/DDBJ databases">
        <title>Sequencing the genomes of 1000 actinobacteria strains.</title>
        <authorList>
            <person name="Klenk H.-P."/>
        </authorList>
    </citation>
    <scope>NUCLEOTIDE SEQUENCE</scope>
    <source>
        <strain evidence="8">DSM 46832</strain>
    </source>
</reference>
<organism evidence="8 9">
    <name type="scientific">Plantactinospora soyae</name>
    <dbReference type="NCBI Taxonomy" id="1544732"/>
    <lineage>
        <taxon>Bacteria</taxon>
        <taxon>Bacillati</taxon>
        <taxon>Actinomycetota</taxon>
        <taxon>Actinomycetes</taxon>
        <taxon>Micromonosporales</taxon>
        <taxon>Micromonosporaceae</taxon>
        <taxon>Plantactinospora</taxon>
    </lineage>
</organism>
<dbReference type="PROSITE" id="PS00063">
    <property type="entry name" value="ALDOKETO_REDUCTASE_3"/>
    <property type="match status" value="1"/>
</dbReference>
<feature type="binding site" evidence="5">
    <location>
        <position position="112"/>
    </location>
    <ligand>
        <name>substrate</name>
    </ligand>
</feature>
<evidence type="ECO:0000256" key="2">
    <source>
        <dbReference type="ARBA" id="ARBA00022857"/>
    </source>
</evidence>
<dbReference type="AlphaFoldDB" id="A0A927MB16"/>
<dbReference type="Gene3D" id="3.20.20.100">
    <property type="entry name" value="NADP-dependent oxidoreductase domain"/>
    <property type="match status" value="1"/>
</dbReference>
<dbReference type="RefSeq" id="WP_192769265.1">
    <property type="nucleotide sequence ID" value="NZ_JADBEB010000001.1"/>
</dbReference>
<evidence type="ECO:0000256" key="5">
    <source>
        <dbReference type="PIRSR" id="PIRSR000097-2"/>
    </source>
</evidence>
<feature type="active site" description="Proton donor" evidence="4">
    <location>
        <position position="54"/>
    </location>
</feature>
<keyword evidence="9" id="KW-1185">Reference proteome</keyword>
<dbReference type="InterPro" id="IPR036812">
    <property type="entry name" value="NAD(P)_OxRdtase_dom_sf"/>
</dbReference>
<dbReference type="PROSITE" id="PS00062">
    <property type="entry name" value="ALDOKETO_REDUCTASE_2"/>
    <property type="match status" value="1"/>
</dbReference>
<evidence type="ECO:0000256" key="4">
    <source>
        <dbReference type="PIRSR" id="PIRSR000097-1"/>
    </source>
</evidence>
<evidence type="ECO:0000313" key="9">
    <source>
        <dbReference type="Proteomes" id="UP000649753"/>
    </source>
</evidence>
<evidence type="ECO:0000313" key="8">
    <source>
        <dbReference type="EMBL" id="MBE1489881.1"/>
    </source>
</evidence>
<name>A0A927MB16_9ACTN</name>
<keyword evidence="3 8" id="KW-0560">Oxidoreductase</keyword>
<keyword evidence="2" id="KW-0521">NADP</keyword>
<dbReference type="InterPro" id="IPR020471">
    <property type="entry name" value="AKR"/>
</dbReference>
<dbReference type="PIRSF" id="PIRSF000097">
    <property type="entry name" value="AKR"/>
    <property type="match status" value="1"/>
</dbReference>
<dbReference type="GO" id="GO:0016616">
    <property type="term" value="F:oxidoreductase activity, acting on the CH-OH group of donors, NAD or NADP as acceptor"/>
    <property type="evidence" value="ECO:0007669"/>
    <property type="project" value="UniProtKB-ARBA"/>
</dbReference>
<dbReference type="Pfam" id="PF00248">
    <property type="entry name" value="Aldo_ket_red"/>
    <property type="match status" value="1"/>
</dbReference>
<comment type="caution">
    <text evidence="8">The sequence shown here is derived from an EMBL/GenBank/DDBJ whole genome shotgun (WGS) entry which is preliminary data.</text>
</comment>
<comment type="similarity">
    <text evidence="1">Belongs to the aldo/keto reductase family.</text>
</comment>
<dbReference type="InterPro" id="IPR018170">
    <property type="entry name" value="Aldo/ket_reductase_CS"/>
</dbReference>
<dbReference type="Proteomes" id="UP000649753">
    <property type="component" value="Unassembled WGS sequence"/>
</dbReference>
<accession>A0A927MB16</accession>
<dbReference type="InterPro" id="IPR023210">
    <property type="entry name" value="NADP_OxRdtase_dom"/>
</dbReference>
<feature type="site" description="Lowers pKa of active site Tyr" evidence="6">
    <location>
        <position position="79"/>
    </location>
</feature>
<evidence type="ECO:0000259" key="7">
    <source>
        <dbReference type="Pfam" id="PF00248"/>
    </source>
</evidence>
<dbReference type="EC" id="1.1.1.346" evidence="8"/>
<dbReference type="PROSITE" id="PS00798">
    <property type="entry name" value="ALDOKETO_REDUCTASE_1"/>
    <property type="match status" value="1"/>
</dbReference>
<dbReference type="SUPFAM" id="SSF51430">
    <property type="entry name" value="NAD(P)-linked oxidoreductase"/>
    <property type="match status" value="1"/>
</dbReference>
<protein>
    <submittedName>
        <fullName evidence="8">2,5-diketo-D-gluconate reductase A</fullName>
        <ecNumber evidence="8">1.1.1.346</ecNumber>
    </submittedName>
</protein>
<dbReference type="PANTHER" id="PTHR43827">
    <property type="entry name" value="2,5-DIKETO-D-GLUCONIC ACID REDUCTASE"/>
    <property type="match status" value="1"/>
</dbReference>
<sequence length="279" mass="30654">MSEQPTVPTQPLANGAQIPRLGLGTWPMSDAEAERAVAEAITIGYRLVDTAYKYGNEKGVGRGLRASGVSREDLFVTSKLNGEWHGREAVREAFQDSIERLGLDYLDLYLIHWPMPWQDRYVDAFLGLTDLLREGRVRAIGLSNFKPAHIDRILAATDVTPDVNQIQLDPTLGREAARAYHQAHGIVTQSWGPIGHGGELLAQPVVTEIADRYGRTPAQIVLRWHLELGLIPIPKTSSPERMKSNIDVFDFTLAPAEVAALSALDRGEDAATDSDTTGH</sequence>
<dbReference type="FunFam" id="3.20.20.100:FF:000015">
    <property type="entry name" value="Oxidoreductase, aldo/keto reductase family"/>
    <property type="match status" value="1"/>
</dbReference>
<gene>
    <name evidence="8" type="ORF">H4W31_005519</name>
</gene>
<dbReference type="PANTHER" id="PTHR43827:SF3">
    <property type="entry name" value="NADP-DEPENDENT OXIDOREDUCTASE DOMAIN-CONTAINING PROTEIN"/>
    <property type="match status" value="1"/>
</dbReference>
<evidence type="ECO:0000256" key="1">
    <source>
        <dbReference type="ARBA" id="ARBA00007905"/>
    </source>
</evidence>
<dbReference type="EMBL" id="JADBEB010000001">
    <property type="protein sequence ID" value="MBE1489881.1"/>
    <property type="molecule type" value="Genomic_DNA"/>
</dbReference>
<evidence type="ECO:0000256" key="3">
    <source>
        <dbReference type="ARBA" id="ARBA00023002"/>
    </source>
</evidence>
<feature type="domain" description="NADP-dependent oxidoreductase" evidence="7">
    <location>
        <begin position="21"/>
        <end position="265"/>
    </location>
</feature>
<dbReference type="PRINTS" id="PR00069">
    <property type="entry name" value="ALDKETRDTASE"/>
</dbReference>
<proteinExistence type="inferred from homology"/>
<evidence type="ECO:0000256" key="6">
    <source>
        <dbReference type="PIRSR" id="PIRSR000097-3"/>
    </source>
</evidence>